<gene>
    <name evidence="2" type="ORF">C1SCF055_LOCUS40842</name>
</gene>
<comment type="caution">
    <text evidence="2">The sequence shown here is derived from an EMBL/GenBank/DDBJ whole genome shotgun (WGS) entry which is preliminary data.</text>
</comment>
<feature type="compositionally biased region" description="Basic and acidic residues" evidence="1">
    <location>
        <begin position="64"/>
        <end position="76"/>
    </location>
</feature>
<feature type="compositionally biased region" description="Basic residues" evidence="1">
    <location>
        <begin position="132"/>
        <end position="147"/>
    </location>
</feature>
<protein>
    <submittedName>
        <fullName evidence="2">Uncharacterized protein</fullName>
    </submittedName>
</protein>
<evidence type="ECO:0000313" key="4">
    <source>
        <dbReference type="Proteomes" id="UP001152797"/>
    </source>
</evidence>
<organism evidence="2">
    <name type="scientific">Cladocopium goreaui</name>
    <dbReference type="NCBI Taxonomy" id="2562237"/>
    <lineage>
        <taxon>Eukaryota</taxon>
        <taxon>Sar</taxon>
        <taxon>Alveolata</taxon>
        <taxon>Dinophyceae</taxon>
        <taxon>Suessiales</taxon>
        <taxon>Symbiodiniaceae</taxon>
        <taxon>Cladocopium</taxon>
    </lineage>
</organism>
<accession>A0A9P1GLK5</accession>
<proteinExistence type="predicted"/>
<feature type="region of interest" description="Disordered" evidence="1">
    <location>
        <begin position="44"/>
        <end position="92"/>
    </location>
</feature>
<reference evidence="2" key="1">
    <citation type="submission" date="2022-10" db="EMBL/GenBank/DDBJ databases">
        <authorList>
            <person name="Chen Y."/>
            <person name="Dougan E. K."/>
            <person name="Chan C."/>
            <person name="Rhodes N."/>
            <person name="Thang M."/>
        </authorList>
    </citation>
    <scope>NUCLEOTIDE SEQUENCE</scope>
</reference>
<evidence type="ECO:0000313" key="3">
    <source>
        <dbReference type="EMBL" id="CAL1169439.1"/>
    </source>
</evidence>
<dbReference type="EMBL" id="CAMXCT010006566">
    <property type="protein sequence ID" value="CAI4016064.1"/>
    <property type="molecule type" value="Genomic_DNA"/>
</dbReference>
<keyword evidence="4" id="KW-1185">Reference proteome</keyword>
<evidence type="ECO:0000313" key="2">
    <source>
        <dbReference type="EMBL" id="CAI4016064.1"/>
    </source>
</evidence>
<dbReference type="AlphaFoldDB" id="A0A9P1GLK5"/>
<feature type="region of interest" description="Disordered" evidence="1">
    <location>
        <begin position="121"/>
        <end position="147"/>
    </location>
</feature>
<dbReference type="EMBL" id="CAMXCT030006566">
    <property type="protein sequence ID" value="CAL4803376.1"/>
    <property type="molecule type" value="Genomic_DNA"/>
</dbReference>
<reference evidence="3" key="2">
    <citation type="submission" date="2024-04" db="EMBL/GenBank/DDBJ databases">
        <authorList>
            <person name="Chen Y."/>
            <person name="Shah S."/>
            <person name="Dougan E. K."/>
            <person name="Thang M."/>
            <person name="Chan C."/>
        </authorList>
    </citation>
    <scope>NUCLEOTIDE SEQUENCE [LARGE SCALE GENOMIC DNA]</scope>
</reference>
<dbReference type="EMBL" id="CAMXCT020006566">
    <property type="protein sequence ID" value="CAL1169439.1"/>
    <property type="molecule type" value="Genomic_DNA"/>
</dbReference>
<sequence>MENMERGLDKAKFTKLVVAVLGEHLNDAKEVRMISTRLWNEILKEQDKTPPKRKTGKSNWAAWSEKKKQRDGEKAEQNGMPKPAAEKKPRVEKVIKREVAQSALPSPQKKPRVEKVIKREVAQSALPSPQKPRVRRLTILKKGVHSD</sequence>
<evidence type="ECO:0000256" key="1">
    <source>
        <dbReference type="SAM" id="MobiDB-lite"/>
    </source>
</evidence>
<name>A0A9P1GLK5_9DINO</name>
<dbReference type="Proteomes" id="UP001152797">
    <property type="component" value="Unassembled WGS sequence"/>
</dbReference>